<gene>
    <name evidence="6" type="ORF">R5R35_006048</name>
</gene>
<dbReference type="PANTHER" id="PTHR24252">
    <property type="entry name" value="ACROSIN-RELATED"/>
    <property type="match status" value="1"/>
</dbReference>
<evidence type="ECO:0000313" key="6">
    <source>
        <dbReference type="EMBL" id="KAK7866887.1"/>
    </source>
</evidence>
<sequence>MQIEESWKKVLCVSPGNYNVRVGTTLNSEGGWEVEIAEIIVHEKYRSLIYDYDATLLRLEEPLQFSEVVQPVTLAEEGDEFSAGTPAVATGWGTMVENGLTALILQEVELPLLDNAACKKYYPLRITARMICAGYAEGGRDACQGDSGGPLVVSGGRQVGIVSWGRGCARSASPGVYARVAALRDWIAQKSGV</sequence>
<keyword evidence="2" id="KW-0378">Hydrolase</keyword>
<dbReference type="InterPro" id="IPR043504">
    <property type="entry name" value="Peptidase_S1_PA_chymotrypsin"/>
</dbReference>
<organism evidence="6 7">
    <name type="scientific">Gryllus longicercus</name>
    <dbReference type="NCBI Taxonomy" id="2509291"/>
    <lineage>
        <taxon>Eukaryota</taxon>
        <taxon>Metazoa</taxon>
        <taxon>Ecdysozoa</taxon>
        <taxon>Arthropoda</taxon>
        <taxon>Hexapoda</taxon>
        <taxon>Insecta</taxon>
        <taxon>Pterygota</taxon>
        <taxon>Neoptera</taxon>
        <taxon>Polyneoptera</taxon>
        <taxon>Orthoptera</taxon>
        <taxon>Ensifera</taxon>
        <taxon>Gryllidea</taxon>
        <taxon>Grylloidea</taxon>
        <taxon>Gryllidae</taxon>
        <taxon>Gryllinae</taxon>
        <taxon>Gryllus</taxon>
    </lineage>
</organism>
<reference evidence="6 7" key="1">
    <citation type="submission" date="2024-03" db="EMBL/GenBank/DDBJ databases">
        <title>The genome assembly and annotation of the cricket Gryllus longicercus Weissman &amp; Gray.</title>
        <authorList>
            <person name="Szrajer S."/>
            <person name="Gray D."/>
            <person name="Ylla G."/>
        </authorList>
    </citation>
    <scope>NUCLEOTIDE SEQUENCE [LARGE SCALE GENOMIC DNA]</scope>
    <source>
        <strain evidence="6">DAG 2021-001</strain>
        <tissue evidence="6">Whole body minus gut</tissue>
    </source>
</reference>
<dbReference type="FunFam" id="2.40.10.10:FF:000002">
    <property type="entry name" value="Transmembrane protease serine"/>
    <property type="match status" value="1"/>
</dbReference>
<evidence type="ECO:0000259" key="5">
    <source>
        <dbReference type="PROSITE" id="PS50240"/>
    </source>
</evidence>
<dbReference type="Pfam" id="PF00089">
    <property type="entry name" value="Trypsin"/>
    <property type="match status" value="1"/>
</dbReference>
<accession>A0AAN9VR53</accession>
<keyword evidence="3" id="KW-1015">Disulfide bond</keyword>
<evidence type="ECO:0000256" key="4">
    <source>
        <dbReference type="ARBA" id="ARBA00024195"/>
    </source>
</evidence>
<dbReference type="CDD" id="cd00190">
    <property type="entry name" value="Tryp_SPc"/>
    <property type="match status" value="1"/>
</dbReference>
<keyword evidence="1" id="KW-0645">Protease</keyword>
<dbReference type="EMBL" id="JAZDUA010000134">
    <property type="protein sequence ID" value="KAK7866887.1"/>
    <property type="molecule type" value="Genomic_DNA"/>
</dbReference>
<dbReference type="InterPro" id="IPR009003">
    <property type="entry name" value="Peptidase_S1_PA"/>
</dbReference>
<proteinExistence type="inferred from homology"/>
<dbReference type="SUPFAM" id="SSF50494">
    <property type="entry name" value="Trypsin-like serine proteases"/>
    <property type="match status" value="1"/>
</dbReference>
<dbReference type="Proteomes" id="UP001378592">
    <property type="component" value="Unassembled WGS sequence"/>
</dbReference>
<comment type="similarity">
    <text evidence="4">Belongs to the peptidase S1 family. CLIP subfamily.</text>
</comment>
<feature type="domain" description="Peptidase S1" evidence="5">
    <location>
        <begin position="12"/>
        <end position="192"/>
    </location>
</feature>
<evidence type="ECO:0000256" key="1">
    <source>
        <dbReference type="ARBA" id="ARBA00022670"/>
    </source>
</evidence>
<dbReference type="PANTHER" id="PTHR24252:SF17">
    <property type="entry name" value="SUPPRESSOR OF TUMORIGENICITY 14 PROTEIN HOMOLOG-RELATED"/>
    <property type="match status" value="1"/>
</dbReference>
<dbReference type="AlphaFoldDB" id="A0AAN9VR53"/>
<dbReference type="SMART" id="SM00020">
    <property type="entry name" value="Tryp_SPc"/>
    <property type="match status" value="1"/>
</dbReference>
<dbReference type="InterPro" id="IPR001314">
    <property type="entry name" value="Peptidase_S1A"/>
</dbReference>
<evidence type="ECO:0000256" key="2">
    <source>
        <dbReference type="ARBA" id="ARBA00022801"/>
    </source>
</evidence>
<dbReference type="InterPro" id="IPR001254">
    <property type="entry name" value="Trypsin_dom"/>
</dbReference>
<protein>
    <recommendedName>
        <fullName evidence="5">Peptidase S1 domain-containing protein</fullName>
    </recommendedName>
</protein>
<dbReference type="Gene3D" id="2.40.10.10">
    <property type="entry name" value="Trypsin-like serine proteases"/>
    <property type="match status" value="2"/>
</dbReference>
<comment type="caution">
    <text evidence="6">The sequence shown here is derived from an EMBL/GenBank/DDBJ whole genome shotgun (WGS) entry which is preliminary data.</text>
</comment>
<name>A0AAN9VR53_9ORTH</name>
<dbReference type="GO" id="GO:0006508">
    <property type="term" value="P:proteolysis"/>
    <property type="evidence" value="ECO:0007669"/>
    <property type="project" value="UniProtKB-KW"/>
</dbReference>
<evidence type="ECO:0000313" key="7">
    <source>
        <dbReference type="Proteomes" id="UP001378592"/>
    </source>
</evidence>
<dbReference type="InterPro" id="IPR033116">
    <property type="entry name" value="TRYPSIN_SER"/>
</dbReference>
<dbReference type="PROSITE" id="PS00135">
    <property type="entry name" value="TRYPSIN_SER"/>
    <property type="match status" value="1"/>
</dbReference>
<dbReference type="PRINTS" id="PR00722">
    <property type="entry name" value="CHYMOTRYPSIN"/>
</dbReference>
<evidence type="ECO:0000256" key="3">
    <source>
        <dbReference type="ARBA" id="ARBA00023157"/>
    </source>
</evidence>
<dbReference type="GO" id="GO:0004252">
    <property type="term" value="F:serine-type endopeptidase activity"/>
    <property type="evidence" value="ECO:0007669"/>
    <property type="project" value="InterPro"/>
</dbReference>
<dbReference type="PROSITE" id="PS50240">
    <property type="entry name" value="TRYPSIN_DOM"/>
    <property type="match status" value="1"/>
</dbReference>
<keyword evidence="7" id="KW-1185">Reference proteome</keyword>